<dbReference type="AlphaFoldDB" id="A0A7K8WH46"/>
<sequence length="354" mass="38033">METKAMSLHTFGDRESSSALEEPFEGRALSKLNLCEDDPGKRLTAPGCCGRMGSVAALKYSVLGLYLLVFLILVGIFILAASRPQPSPEELKLLLGTVRRLNETPRDPQPPPGQLGRLRELLRNHSRTLLLLGGTLRELDGTVAELRAAVGRQGDASRLELGRLWAEGNDSRLLLERQRELLERLDAGMEALGERVAALGGAVGSAKSSVCAELELQRWELRELRDRVGDAAEGARRARLAQVALEGQLRQELGMLGNVTEELRVRHWEHSVALRNISVIRGPPGPKGDQGNDGLEGEPGLPGIPGLRGLPGERGLPGPRGSKGDQGELGPRGPMGMRGSKGERGPKGEKGDPG</sequence>
<keyword evidence="2" id="KW-0812">Transmembrane</keyword>
<name>A0A7K8WH46_9FURN</name>
<feature type="compositionally biased region" description="Low complexity" evidence="1">
    <location>
        <begin position="298"/>
        <end position="320"/>
    </location>
</feature>
<dbReference type="InterPro" id="IPR008160">
    <property type="entry name" value="Collagen"/>
</dbReference>
<dbReference type="EMBL" id="VWZF01004056">
    <property type="protein sequence ID" value="NXF78004.1"/>
    <property type="molecule type" value="Genomic_DNA"/>
</dbReference>
<dbReference type="GO" id="GO:0005044">
    <property type="term" value="F:scavenger receptor activity"/>
    <property type="evidence" value="ECO:0007669"/>
    <property type="project" value="InterPro"/>
</dbReference>
<keyword evidence="2" id="KW-1133">Transmembrane helix</keyword>
<gene>
    <name evidence="3" type="primary">Scara5</name>
    <name evidence="3" type="ORF">SCLMEX_R02895</name>
</gene>
<feature type="non-terminal residue" evidence="3">
    <location>
        <position position="354"/>
    </location>
</feature>
<dbReference type="InterPro" id="IPR003543">
    <property type="entry name" value="SR-AI/II"/>
</dbReference>
<evidence type="ECO:0000256" key="2">
    <source>
        <dbReference type="SAM" id="Phobius"/>
    </source>
</evidence>
<dbReference type="OrthoDB" id="536948at2759"/>
<feature type="region of interest" description="Disordered" evidence="1">
    <location>
        <begin position="279"/>
        <end position="354"/>
    </location>
</feature>
<organism evidence="3 4">
    <name type="scientific">Sclerurus mexicanus</name>
    <name type="common">tawny-throated leaftosser</name>
    <dbReference type="NCBI Taxonomy" id="265632"/>
    <lineage>
        <taxon>Eukaryota</taxon>
        <taxon>Metazoa</taxon>
        <taxon>Chordata</taxon>
        <taxon>Craniata</taxon>
        <taxon>Vertebrata</taxon>
        <taxon>Euteleostomi</taxon>
        <taxon>Archelosauria</taxon>
        <taxon>Archosauria</taxon>
        <taxon>Dinosauria</taxon>
        <taxon>Saurischia</taxon>
        <taxon>Theropoda</taxon>
        <taxon>Coelurosauria</taxon>
        <taxon>Aves</taxon>
        <taxon>Neognathae</taxon>
        <taxon>Neoaves</taxon>
        <taxon>Telluraves</taxon>
        <taxon>Australaves</taxon>
        <taxon>Passeriformes</taxon>
        <taxon>Furnariidae</taxon>
        <taxon>Sclerurus</taxon>
    </lineage>
</organism>
<evidence type="ECO:0000313" key="4">
    <source>
        <dbReference type="Proteomes" id="UP000588334"/>
    </source>
</evidence>
<reference evidence="3 4" key="1">
    <citation type="submission" date="2019-09" db="EMBL/GenBank/DDBJ databases">
        <title>Bird 10,000 Genomes (B10K) Project - Family phase.</title>
        <authorList>
            <person name="Zhang G."/>
        </authorList>
    </citation>
    <scope>NUCLEOTIDE SEQUENCE [LARGE SCALE GENOMIC DNA]</scope>
    <source>
        <strain evidence="3">B10K-DU-001-03</strain>
        <tissue evidence="3">Muscle</tissue>
    </source>
</reference>
<feature type="compositionally biased region" description="Basic and acidic residues" evidence="1">
    <location>
        <begin position="340"/>
        <end position="354"/>
    </location>
</feature>
<proteinExistence type="predicted"/>
<dbReference type="GO" id="GO:0016020">
    <property type="term" value="C:membrane"/>
    <property type="evidence" value="ECO:0007669"/>
    <property type="project" value="InterPro"/>
</dbReference>
<dbReference type="PANTHER" id="PTHR24637">
    <property type="entry name" value="COLLAGEN"/>
    <property type="match status" value="1"/>
</dbReference>
<evidence type="ECO:0000256" key="1">
    <source>
        <dbReference type="SAM" id="MobiDB-lite"/>
    </source>
</evidence>
<feature type="transmembrane region" description="Helical" evidence="2">
    <location>
        <begin position="60"/>
        <end position="81"/>
    </location>
</feature>
<dbReference type="PRINTS" id="PR01408">
    <property type="entry name" value="MACSCAVRCPTR"/>
</dbReference>
<comment type="caution">
    <text evidence="3">The sequence shown here is derived from an EMBL/GenBank/DDBJ whole genome shotgun (WGS) entry which is preliminary data.</text>
</comment>
<evidence type="ECO:0000313" key="3">
    <source>
        <dbReference type="EMBL" id="NXF78004.1"/>
    </source>
</evidence>
<dbReference type="Pfam" id="PF01391">
    <property type="entry name" value="Collagen"/>
    <property type="match status" value="1"/>
</dbReference>
<keyword evidence="4" id="KW-1185">Reference proteome</keyword>
<accession>A0A7K8WH46</accession>
<feature type="non-terminal residue" evidence="3">
    <location>
        <position position="1"/>
    </location>
</feature>
<protein>
    <submittedName>
        <fullName evidence="3">SCAR5 protein</fullName>
    </submittedName>
</protein>
<dbReference type="Proteomes" id="UP000588334">
    <property type="component" value="Unassembled WGS sequence"/>
</dbReference>
<dbReference type="GO" id="GO:0006898">
    <property type="term" value="P:receptor-mediated endocytosis"/>
    <property type="evidence" value="ECO:0007669"/>
    <property type="project" value="InterPro"/>
</dbReference>
<keyword evidence="2" id="KW-0472">Membrane</keyword>